<feature type="transmembrane region" description="Helical" evidence="2">
    <location>
        <begin position="737"/>
        <end position="760"/>
    </location>
</feature>
<evidence type="ECO:0000313" key="4">
    <source>
        <dbReference type="EMBL" id="QNT78314.1"/>
    </source>
</evidence>
<dbReference type="InterPro" id="IPR023616">
    <property type="entry name" value="Cyt_c_oxase-like_su1_dom"/>
</dbReference>
<dbReference type="EMBL" id="CP060244">
    <property type="protein sequence ID" value="QNT78314.1"/>
    <property type="molecule type" value="Genomic_DNA"/>
</dbReference>
<dbReference type="GO" id="GO:0016020">
    <property type="term" value="C:membrane"/>
    <property type="evidence" value="ECO:0007669"/>
    <property type="project" value="InterPro"/>
</dbReference>
<dbReference type="PANTHER" id="PTHR10422:SF38">
    <property type="entry name" value="CYTOCHROME B SUBUNIT OF NITRIC OXIDE REDUCTASE"/>
    <property type="match status" value="1"/>
</dbReference>
<dbReference type="InterPro" id="IPR036927">
    <property type="entry name" value="Cyt_c_oxase-like_su1_sf"/>
</dbReference>
<keyword evidence="5" id="KW-1185">Reference proteome</keyword>
<dbReference type="PROSITE" id="PS50855">
    <property type="entry name" value="COX1"/>
    <property type="match status" value="1"/>
</dbReference>
<gene>
    <name evidence="4" type="ORF">JGUZn3_10860</name>
</gene>
<evidence type="ECO:0000256" key="1">
    <source>
        <dbReference type="ARBA" id="ARBA00022660"/>
    </source>
</evidence>
<reference evidence="4 5" key="1">
    <citation type="submission" date="2020-08" db="EMBL/GenBank/DDBJ databases">
        <title>Complete genome sequence of Entomobacter blattae G55GP.</title>
        <authorList>
            <person name="Poehlein A."/>
            <person name="Guzman J."/>
            <person name="Daniel R."/>
            <person name="Vilcinskas A."/>
        </authorList>
    </citation>
    <scope>NUCLEOTIDE SEQUENCE [LARGE SCALE GENOMIC DNA]</scope>
    <source>
        <strain evidence="4 5">G55GP</strain>
    </source>
</reference>
<proteinExistence type="predicted"/>
<feature type="transmembrane region" description="Helical" evidence="2">
    <location>
        <begin position="691"/>
        <end position="717"/>
    </location>
</feature>
<feature type="transmembrane region" description="Helical" evidence="2">
    <location>
        <begin position="349"/>
        <end position="369"/>
    </location>
</feature>
<evidence type="ECO:0000256" key="2">
    <source>
        <dbReference type="SAM" id="Phobius"/>
    </source>
</evidence>
<dbReference type="GO" id="GO:0004129">
    <property type="term" value="F:cytochrome-c oxidase activity"/>
    <property type="evidence" value="ECO:0007669"/>
    <property type="project" value="InterPro"/>
</dbReference>
<dbReference type="GO" id="GO:0020037">
    <property type="term" value="F:heme binding"/>
    <property type="evidence" value="ECO:0007669"/>
    <property type="project" value="InterPro"/>
</dbReference>
<evidence type="ECO:0000259" key="3">
    <source>
        <dbReference type="PROSITE" id="PS50855"/>
    </source>
</evidence>
<dbReference type="Pfam" id="PF22085">
    <property type="entry name" value="NorB_cytochrome_c-like"/>
    <property type="match status" value="1"/>
</dbReference>
<organism evidence="4 5">
    <name type="scientific">Entomobacter blattae</name>
    <dbReference type="NCBI Taxonomy" id="2762277"/>
    <lineage>
        <taxon>Bacteria</taxon>
        <taxon>Pseudomonadati</taxon>
        <taxon>Pseudomonadota</taxon>
        <taxon>Alphaproteobacteria</taxon>
        <taxon>Acetobacterales</taxon>
        <taxon>Acetobacteraceae</taxon>
        <taxon>Entomobacter</taxon>
    </lineage>
</organism>
<protein>
    <submittedName>
        <fullName evidence="4">Cytochrome C and Quinol oxidase polypeptide I</fullName>
    </submittedName>
</protein>
<feature type="transmembrane region" description="Helical" evidence="2">
    <location>
        <begin position="32"/>
        <end position="53"/>
    </location>
</feature>
<evidence type="ECO:0000313" key="5">
    <source>
        <dbReference type="Proteomes" id="UP000516349"/>
    </source>
</evidence>
<feature type="transmembrane region" description="Helical" evidence="2">
    <location>
        <begin position="610"/>
        <end position="632"/>
    </location>
</feature>
<dbReference type="Pfam" id="PF00115">
    <property type="entry name" value="COX1"/>
    <property type="match status" value="1"/>
</dbReference>
<dbReference type="GO" id="GO:0009060">
    <property type="term" value="P:aerobic respiration"/>
    <property type="evidence" value="ECO:0007669"/>
    <property type="project" value="InterPro"/>
</dbReference>
<dbReference type="KEGG" id="ebla:JGUZn3_10860"/>
<dbReference type="PANTHER" id="PTHR10422">
    <property type="entry name" value="CYTOCHROME C OXIDASE SUBUNIT 1"/>
    <property type="match status" value="1"/>
</dbReference>
<keyword evidence="2" id="KW-0472">Membrane</keyword>
<dbReference type="InterPro" id="IPR054309">
    <property type="entry name" value="NorB_cytochrome_c-like"/>
</dbReference>
<keyword evidence="1" id="KW-0813">Transport</keyword>
<keyword evidence="2" id="KW-0812">Transmembrane</keyword>
<feature type="transmembrane region" description="Helical" evidence="2">
    <location>
        <begin position="513"/>
        <end position="532"/>
    </location>
</feature>
<feature type="transmembrane region" description="Helical" evidence="2">
    <location>
        <begin position="425"/>
        <end position="446"/>
    </location>
</feature>
<sequence>MSNSYYEGIRSEMAASTHVELNRDPVSRVLKWVLLFTALACFALMTWATVFTYRAAPPIPDRIVAANGTTLFTGEDIFLGKQGFQEADLVDWGGLYGMGSMFGPDYTAANLVAIAKATENNLALDEQSIPFNKLPEDEQFKIRKQMQIMLRNIDLTQSTLTLPDALSRAVLSVRDKLEKELTTDDVLAGYTKAHALAGEKAKHTAEFILYSVFTTVGHRPNSTISWTQNWPYEPVAGNAPTNLTFTWTWVGFCFVFLGFGTVITINRLWLSGVDQGPMDLVMVGFGSLTPSQKKIWKFFLFVAVMFLVQILVGGIMAHYYSERADFYGFPIGKYLPFNFLRSIHLQAPVVWIAFAWIGSGLFLGPIISGKEARFQGILVDGLFYASVLVVACIVVGNYLGIMGYLPDLWFWFGNQGNSYLELGRVWQIIFFAALLMWSWLICRSFWPDRQLWAQARNAFLRGKIRLEHLFWLSTLNIAVLYVFGMIPMFEVGKSYTMDDFWRWWVVHLWVEESFEYFAACATAYLLMGVGLVSRQLAERTVYFQLILIFLGGVMGTGHHMYWAGEPSIWIPLGSMFSFIEVLPLVLLVIESIDQYKVISSHETFKYKLGYVYIIGAAVWNFVGAGVFGGGVLNAPLVNYYEHGTFLTLNHAHTSLFGAFGLLGLGMVYFCLRYVAGDRFSFNEKWGYTAFWMYNAGLVLWTLLTFFPVGWAQLAAVYEHGLTYARSLDFYNQTTNWQWLRIVGDIVFAIGALIMALDFTVKLKPIFAKR</sequence>
<feature type="domain" description="Cytochrome oxidase subunit I profile" evidence="3">
    <location>
        <begin position="541"/>
        <end position="769"/>
    </location>
</feature>
<feature type="transmembrane region" description="Helical" evidence="2">
    <location>
        <begin position="652"/>
        <end position="671"/>
    </location>
</feature>
<feature type="transmembrane region" description="Helical" evidence="2">
    <location>
        <begin position="469"/>
        <end position="489"/>
    </location>
</feature>
<accession>A0A7H1NRA4</accession>
<feature type="transmembrane region" description="Helical" evidence="2">
    <location>
        <begin position="381"/>
        <end position="405"/>
    </location>
</feature>
<dbReference type="Proteomes" id="UP000516349">
    <property type="component" value="Chromosome"/>
</dbReference>
<feature type="transmembrane region" description="Helical" evidence="2">
    <location>
        <begin position="298"/>
        <end position="320"/>
    </location>
</feature>
<dbReference type="AlphaFoldDB" id="A0A7H1NRA4"/>
<feature type="transmembrane region" description="Helical" evidence="2">
    <location>
        <begin position="541"/>
        <end position="562"/>
    </location>
</feature>
<name>A0A7H1NRA4_9PROT</name>
<dbReference type="SUPFAM" id="SSF81442">
    <property type="entry name" value="Cytochrome c oxidase subunit I-like"/>
    <property type="match status" value="1"/>
</dbReference>
<dbReference type="RefSeq" id="WP_238996912.1">
    <property type="nucleotide sequence ID" value="NZ_CP060244.1"/>
</dbReference>
<keyword evidence="1" id="KW-0679">Respiratory chain</keyword>
<keyword evidence="2" id="KW-1133">Transmembrane helix</keyword>
<feature type="transmembrane region" description="Helical" evidence="2">
    <location>
        <begin position="568"/>
        <end position="589"/>
    </location>
</feature>
<dbReference type="Gene3D" id="1.20.210.10">
    <property type="entry name" value="Cytochrome c oxidase-like, subunit I domain"/>
    <property type="match status" value="1"/>
</dbReference>
<keyword evidence="1" id="KW-0249">Electron transport</keyword>
<dbReference type="InterPro" id="IPR000883">
    <property type="entry name" value="Cyt_C_Oxase_1"/>
</dbReference>
<feature type="transmembrane region" description="Helical" evidence="2">
    <location>
        <begin position="247"/>
        <end position="270"/>
    </location>
</feature>